<evidence type="ECO:0000256" key="1">
    <source>
        <dbReference type="SAM" id="Phobius"/>
    </source>
</evidence>
<comment type="caution">
    <text evidence="2">The sequence shown here is derived from an EMBL/GenBank/DDBJ whole genome shotgun (WGS) entry which is preliminary data.</text>
</comment>
<name>A0ABV8ZJ48_9FLAO</name>
<dbReference type="RefSeq" id="WP_379800102.1">
    <property type="nucleotide sequence ID" value="NZ_JBHSFY010000012.1"/>
</dbReference>
<evidence type="ECO:0000313" key="2">
    <source>
        <dbReference type="EMBL" id="MFC4479013.1"/>
    </source>
</evidence>
<evidence type="ECO:0000313" key="3">
    <source>
        <dbReference type="Proteomes" id="UP001596003"/>
    </source>
</evidence>
<feature type="transmembrane region" description="Helical" evidence="1">
    <location>
        <begin position="6"/>
        <end position="22"/>
    </location>
</feature>
<keyword evidence="1" id="KW-0812">Transmembrane</keyword>
<keyword evidence="1" id="KW-1133">Transmembrane helix</keyword>
<dbReference type="Proteomes" id="UP001596003">
    <property type="component" value="Unassembled WGS sequence"/>
</dbReference>
<reference evidence="3" key="1">
    <citation type="journal article" date="2019" name="Int. J. Syst. Evol. Microbiol.">
        <title>The Global Catalogue of Microorganisms (GCM) 10K type strain sequencing project: providing services to taxonomists for standard genome sequencing and annotation.</title>
        <authorList>
            <consortium name="The Broad Institute Genomics Platform"/>
            <consortium name="The Broad Institute Genome Sequencing Center for Infectious Disease"/>
            <person name="Wu L."/>
            <person name="Ma J."/>
        </authorList>
    </citation>
    <scope>NUCLEOTIDE SEQUENCE [LARGE SCALE GENOMIC DNA]</scope>
    <source>
        <strain evidence="3">NBRC 103627</strain>
    </source>
</reference>
<gene>
    <name evidence="2" type="ORF">ACFO3N_18195</name>
</gene>
<sequence length="68" mass="7706">MIRVCYLVPIIVFITFTGILYRENMTEKIVKTIPKGRTGTVRIGSVRTENSNRKYTAAEPAALIEFLT</sequence>
<organism evidence="2 3">
    <name type="scientific">Flavobacterium chungangensis</name>
    <dbReference type="NCBI Taxonomy" id="2708132"/>
    <lineage>
        <taxon>Bacteria</taxon>
        <taxon>Pseudomonadati</taxon>
        <taxon>Bacteroidota</taxon>
        <taxon>Flavobacteriia</taxon>
        <taxon>Flavobacteriales</taxon>
        <taxon>Flavobacteriaceae</taxon>
        <taxon>Flavobacterium</taxon>
    </lineage>
</organism>
<accession>A0ABV8ZJ48</accession>
<keyword evidence="3" id="KW-1185">Reference proteome</keyword>
<dbReference type="EMBL" id="JBHSFY010000012">
    <property type="protein sequence ID" value="MFC4479013.1"/>
    <property type="molecule type" value="Genomic_DNA"/>
</dbReference>
<protein>
    <submittedName>
        <fullName evidence="2">Uncharacterized protein</fullName>
    </submittedName>
</protein>
<keyword evidence="1" id="KW-0472">Membrane</keyword>
<proteinExistence type="predicted"/>